<gene>
    <name evidence="2" type="ORF">Cvel_13600</name>
</gene>
<name>A0A0G4IE87_9ALVE</name>
<dbReference type="AlphaFoldDB" id="A0A0G4IE87"/>
<evidence type="ECO:0000313" key="2">
    <source>
        <dbReference type="EMBL" id="CEM55506.1"/>
    </source>
</evidence>
<dbReference type="VEuPathDB" id="CryptoDB:Cvel_13600"/>
<reference evidence="2" key="1">
    <citation type="submission" date="2014-11" db="EMBL/GenBank/DDBJ databases">
        <authorList>
            <person name="Otto D Thomas"/>
            <person name="Naeem Raeece"/>
        </authorList>
    </citation>
    <scope>NUCLEOTIDE SEQUENCE</scope>
</reference>
<feature type="compositionally biased region" description="Pro residues" evidence="1">
    <location>
        <begin position="90"/>
        <end position="106"/>
    </location>
</feature>
<proteinExistence type="predicted"/>
<protein>
    <submittedName>
        <fullName evidence="2">Uncharacterized protein</fullName>
    </submittedName>
</protein>
<accession>A0A0G4IE87</accession>
<organism evidence="2">
    <name type="scientific">Chromera velia CCMP2878</name>
    <dbReference type="NCBI Taxonomy" id="1169474"/>
    <lineage>
        <taxon>Eukaryota</taxon>
        <taxon>Sar</taxon>
        <taxon>Alveolata</taxon>
        <taxon>Colpodellida</taxon>
        <taxon>Chromeraceae</taxon>
        <taxon>Chromera</taxon>
    </lineage>
</organism>
<dbReference type="EMBL" id="CDMZ01005883">
    <property type="protein sequence ID" value="CEM55506.1"/>
    <property type="molecule type" value="Genomic_DNA"/>
</dbReference>
<feature type="region of interest" description="Disordered" evidence="1">
    <location>
        <begin position="76"/>
        <end position="112"/>
    </location>
</feature>
<evidence type="ECO:0000256" key="1">
    <source>
        <dbReference type="SAM" id="MobiDB-lite"/>
    </source>
</evidence>
<sequence>MFLSRLLPKGGQQQGFCNLARAVQKTVLQQMRKHNPQVLGEAPRASPWGEYASSRASAQAREGVPNLPLLIPLDFTEAPGEGGGGGHASPGPPFAFPSSPVEPPPGTSRKPAIEMPPVWRVLDIGRDESELQKEIADVLRPKAARLIPDGIARCGDGLHSIIHAEVDYGGSEEESERRL</sequence>